<evidence type="ECO:0000256" key="1">
    <source>
        <dbReference type="ARBA" id="ARBA00023125"/>
    </source>
</evidence>
<dbReference type="SUPFAM" id="SSF53335">
    <property type="entry name" value="S-adenosyl-L-methionine-dependent methyltransferases"/>
    <property type="match status" value="1"/>
</dbReference>
<dbReference type="SMART" id="SM00422">
    <property type="entry name" value="HTH_MERR"/>
    <property type="match status" value="1"/>
</dbReference>
<dbReference type="SUPFAM" id="SSF46955">
    <property type="entry name" value="Putative DNA-binding domain"/>
    <property type="match status" value="1"/>
</dbReference>
<comment type="caution">
    <text evidence="3">The sequence shown here is derived from an EMBL/GenBank/DDBJ whole genome shotgun (WGS) entry which is preliminary data.</text>
</comment>
<dbReference type="AlphaFoldDB" id="A0AAP3ZWW2"/>
<organism evidence="3 4">
    <name type="scientific">Paenibacillus polymyxa</name>
    <name type="common">Bacillus polymyxa</name>
    <dbReference type="NCBI Taxonomy" id="1406"/>
    <lineage>
        <taxon>Bacteria</taxon>
        <taxon>Bacillati</taxon>
        <taxon>Bacillota</taxon>
        <taxon>Bacilli</taxon>
        <taxon>Bacillales</taxon>
        <taxon>Paenibacillaceae</taxon>
        <taxon>Paenibacillus</taxon>
    </lineage>
</organism>
<dbReference type="PANTHER" id="PTHR30204">
    <property type="entry name" value="REDOX-CYCLING DRUG-SENSING TRANSCRIPTIONAL ACTIVATOR SOXR"/>
    <property type="match status" value="1"/>
</dbReference>
<reference evidence="3" key="1">
    <citation type="submission" date="2023-04" db="EMBL/GenBank/DDBJ databases">
        <title>Uncovering the Secrets of Slow-Growing Bacteria in Tropical Savanna Soil through Cultivation and Genomic Analysis.</title>
        <authorList>
            <person name="Goncalves O.S."/>
            <person name="Santana M.F."/>
        </authorList>
    </citation>
    <scope>NUCLEOTIDE SEQUENCE</scope>
    <source>
        <strain evidence="3">ANTI</strain>
    </source>
</reference>
<proteinExistence type="predicted"/>
<dbReference type="CDD" id="cd02440">
    <property type="entry name" value="AdoMet_MTases"/>
    <property type="match status" value="1"/>
</dbReference>
<dbReference type="PANTHER" id="PTHR30204:SF96">
    <property type="entry name" value="CHROMOSOME-ANCHORING PROTEIN RACA"/>
    <property type="match status" value="1"/>
</dbReference>
<dbReference type="Pfam" id="PF13649">
    <property type="entry name" value="Methyltransf_25"/>
    <property type="match status" value="1"/>
</dbReference>
<dbReference type="InterPro" id="IPR009061">
    <property type="entry name" value="DNA-bd_dom_put_sf"/>
</dbReference>
<dbReference type="GO" id="GO:0032259">
    <property type="term" value="P:methylation"/>
    <property type="evidence" value="ECO:0007669"/>
    <property type="project" value="UniProtKB-KW"/>
</dbReference>
<dbReference type="Pfam" id="PF13411">
    <property type="entry name" value="MerR_1"/>
    <property type="match status" value="1"/>
</dbReference>
<dbReference type="Gene3D" id="1.10.1660.10">
    <property type="match status" value="1"/>
</dbReference>
<dbReference type="GO" id="GO:0003700">
    <property type="term" value="F:DNA-binding transcription factor activity"/>
    <property type="evidence" value="ECO:0007669"/>
    <property type="project" value="InterPro"/>
</dbReference>
<protein>
    <submittedName>
        <fullName evidence="3">Methyltransferase domain-containing protein</fullName>
    </submittedName>
</protein>
<feature type="domain" description="HTH merR-type" evidence="2">
    <location>
        <begin position="17"/>
        <end position="86"/>
    </location>
</feature>
<evidence type="ECO:0000313" key="3">
    <source>
        <dbReference type="EMBL" id="MDH2331061.1"/>
    </source>
</evidence>
<keyword evidence="3" id="KW-0808">Transferase</keyword>
<dbReference type="InterPro" id="IPR041698">
    <property type="entry name" value="Methyltransf_25"/>
</dbReference>
<dbReference type="InterPro" id="IPR000551">
    <property type="entry name" value="MerR-type_HTH_dom"/>
</dbReference>
<dbReference type="GO" id="GO:0008168">
    <property type="term" value="F:methyltransferase activity"/>
    <property type="evidence" value="ECO:0007669"/>
    <property type="project" value="UniProtKB-KW"/>
</dbReference>
<dbReference type="CDD" id="cd01106">
    <property type="entry name" value="HTH_TipAL-Mta"/>
    <property type="match status" value="1"/>
</dbReference>
<dbReference type="EMBL" id="JARVWT010000003">
    <property type="protein sequence ID" value="MDH2331061.1"/>
    <property type="molecule type" value="Genomic_DNA"/>
</dbReference>
<accession>A0AAP3ZWW2</accession>
<dbReference type="PROSITE" id="PS50937">
    <property type="entry name" value="HTH_MERR_2"/>
    <property type="match status" value="1"/>
</dbReference>
<evidence type="ECO:0000313" key="4">
    <source>
        <dbReference type="Proteomes" id="UP001229409"/>
    </source>
</evidence>
<keyword evidence="1" id="KW-0238">DNA-binding</keyword>
<dbReference type="PRINTS" id="PR00040">
    <property type="entry name" value="HTHMERR"/>
</dbReference>
<name>A0AAP3ZWW2_PAEPO</name>
<dbReference type="GO" id="GO:0003677">
    <property type="term" value="F:DNA binding"/>
    <property type="evidence" value="ECO:0007669"/>
    <property type="project" value="UniProtKB-KW"/>
</dbReference>
<dbReference type="InterPro" id="IPR029063">
    <property type="entry name" value="SAM-dependent_MTases_sf"/>
</dbReference>
<gene>
    <name evidence="3" type="ORF">QDS18_09280</name>
</gene>
<dbReference type="Gene3D" id="3.40.50.150">
    <property type="entry name" value="Vaccinia Virus protein VP39"/>
    <property type="match status" value="1"/>
</dbReference>
<dbReference type="PROSITE" id="PS00552">
    <property type="entry name" value="HTH_MERR_1"/>
    <property type="match status" value="1"/>
</dbReference>
<evidence type="ECO:0000259" key="2">
    <source>
        <dbReference type="PROSITE" id="PS50937"/>
    </source>
</evidence>
<keyword evidence="3" id="KW-0489">Methyltransferase</keyword>
<dbReference type="InterPro" id="IPR047057">
    <property type="entry name" value="MerR_fam"/>
</dbReference>
<dbReference type="Proteomes" id="UP001229409">
    <property type="component" value="Unassembled WGS sequence"/>
</dbReference>
<sequence length="405" mass="46685">MLEQSIGCEQWMDKENYLTTGQLAKRTGITVRTLRYYDQIGLLSPGGHRTGSIRLYNMKDMERLQRIQMLKYLGLSLQTIMDILDAESPSNGEIRHSLQAQLDVLQKKIAHTEHVVHAIRDAMEMSAYGSDWNHLADVIQTVQSEQNWGEQYRTANRLQTRIHLYDKYSTNPQGWHRWIFEQLEVQPGAHILELGCGDGTFWIRNAERIPSSWRITLTDMSSGMVEEARCRLGSNNPQFKFLSVDAQQIPFHEEQFDMVIANNMLYHVPDIPRAIREMHRILKQGGVVCTSTMSTQHLQEVEHLAVSFDPELHVLDHAIKRFHLDNGGDLLSSCFSDLRLLRYEDCLLVDEAEPLIEYIISTPMNARERLVGAAIDKFRDHVNRLLQQNGTLEMTKENGIFLGRK</sequence>
<dbReference type="RefSeq" id="WP_233903810.1">
    <property type="nucleotide sequence ID" value="NZ_CP017968.3"/>
</dbReference>